<evidence type="ECO:0000256" key="1">
    <source>
        <dbReference type="SAM" id="Phobius"/>
    </source>
</evidence>
<dbReference type="Proteomes" id="UP000887574">
    <property type="component" value="Unplaced"/>
</dbReference>
<reference evidence="3" key="1">
    <citation type="submission" date="2022-11" db="UniProtKB">
        <authorList>
            <consortium name="WormBaseParasite"/>
        </authorList>
    </citation>
    <scope>IDENTIFICATION</scope>
</reference>
<sequence length="168" mass="19224">MLPLLAMQLNGSCEAEQMDDEMLEILLQGSHLKQLVTIAAWLQLEIVMFFYAKASIDLGLTYIHAVIEKEVQEVKITNQSTNTSHAVQVVNYSVKDLLDKDNAFLTFFSRFKVQLVRDADVRTMVYVYDTVVLNCFFLVILFSWFNSSPLAHLNFDSASDAQTFYESF</sequence>
<organism evidence="2 3">
    <name type="scientific">Ditylenchus dipsaci</name>
    <dbReference type="NCBI Taxonomy" id="166011"/>
    <lineage>
        <taxon>Eukaryota</taxon>
        <taxon>Metazoa</taxon>
        <taxon>Ecdysozoa</taxon>
        <taxon>Nematoda</taxon>
        <taxon>Chromadorea</taxon>
        <taxon>Rhabditida</taxon>
        <taxon>Tylenchina</taxon>
        <taxon>Tylenchomorpha</taxon>
        <taxon>Sphaerularioidea</taxon>
        <taxon>Anguinidae</taxon>
        <taxon>Anguininae</taxon>
        <taxon>Ditylenchus</taxon>
    </lineage>
</organism>
<keyword evidence="1" id="KW-1133">Transmembrane helix</keyword>
<evidence type="ECO:0000313" key="2">
    <source>
        <dbReference type="Proteomes" id="UP000887574"/>
    </source>
</evidence>
<name>A0A915CZ08_9BILA</name>
<protein>
    <submittedName>
        <fullName evidence="3">Uncharacterized protein</fullName>
    </submittedName>
</protein>
<keyword evidence="1" id="KW-0812">Transmembrane</keyword>
<evidence type="ECO:0000313" key="3">
    <source>
        <dbReference type="WBParaSite" id="jg14082"/>
    </source>
</evidence>
<dbReference type="AlphaFoldDB" id="A0A915CZ08"/>
<keyword evidence="2" id="KW-1185">Reference proteome</keyword>
<dbReference type="WBParaSite" id="jg14082">
    <property type="protein sequence ID" value="jg14082"/>
    <property type="gene ID" value="jg14082"/>
</dbReference>
<proteinExistence type="predicted"/>
<feature type="transmembrane region" description="Helical" evidence="1">
    <location>
        <begin position="125"/>
        <end position="145"/>
    </location>
</feature>
<keyword evidence="1" id="KW-0472">Membrane</keyword>
<accession>A0A915CZ08</accession>